<dbReference type="InterPro" id="IPR036444">
    <property type="entry name" value="PLipase_A2_dom_sf"/>
</dbReference>
<evidence type="ECO:0000313" key="2">
    <source>
        <dbReference type="Proteomes" id="UP001303046"/>
    </source>
</evidence>
<proteinExistence type="predicted"/>
<protein>
    <recommendedName>
        <fullName evidence="3">Phospholipase A2</fullName>
    </recommendedName>
</protein>
<dbReference type="SUPFAM" id="SSF48619">
    <property type="entry name" value="Phospholipase A2, PLA2"/>
    <property type="match status" value="1"/>
</dbReference>
<keyword evidence="2" id="KW-1185">Reference proteome</keyword>
<name>A0ABR1BG90_NECAM</name>
<dbReference type="Proteomes" id="UP001303046">
    <property type="component" value="Unassembled WGS sequence"/>
</dbReference>
<evidence type="ECO:0000313" key="1">
    <source>
        <dbReference type="EMBL" id="KAK6725539.1"/>
    </source>
</evidence>
<sequence length="220" mass="25067">MERAIDRTDQYPSQWELSKLLLKCKMENSPLTRMRIIVLLAVLYSTRSSPTRSTNSESAESYEDEEESWECGTDAFSKYFSENQIELDCPKLKKTVNQCCVSHDKCYDDQLGRKHCDDTFCDCLDRVTRGYEVCNKEDGPLFCGMVRQFGADAYLRSGNHTVSLEESQDEIIHAAPNNTNTNSSSSHDYDYESAVSANDTAIENFTREKTDLLEVLLRSA</sequence>
<evidence type="ECO:0008006" key="3">
    <source>
        <dbReference type="Google" id="ProtNLM"/>
    </source>
</evidence>
<dbReference type="InterPro" id="IPR053322">
    <property type="entry name" value="PLA2-like"/>
</dbReference>
<dbReference type="PANTHER" id="PTHR34228:SF3">
    <property type="entry name" value="PHOSPHOLIPASE A2-LIKE PROTEIN Y52B11A.8"/>
    <property type="match status" value="1"/>
</dbReference>
<comment type="caution">
    <text evidence="1">The sequence shown here is derived from an EMBL/GenBank/DDBJ whole genome shotgun (WGS) entry which is preliminary data.</text>
</comment>
<dbReference type="EMBL" id="JAVFWL010000001">
    <property type="protein sequence ID" value="KAK6725539.1"/>
    <property type="molecule type" value="Genomic_DNA"/>
</dbReference>
<dbReference type="PANTHER" id="PTHR34228">
    <property type="entry name" value="PROTEIN CBG09474-RELATED"/>
    <property type="match status" value="1"/>
</dbReference>
<organism evidence="1 2">
    <name type="scientific">Necator americanus</name>
    <name type="common">Human hookworm</name>
    <dbReference type="NCBI Taxonomy" id="51031"/>
    <lineage>
        <taxon>Eukaryota</taxon>
        <taxon>Metazoa</taxon>
        <taxon>Ecdysozoa</taxon>
        <taxon>Nematoda</taxon>
        <taxon>Chromadorea</taxon>
        <taxon>Rhabditida</taxon>
        <taxon>Rhabditina</taxon>
        <taxon>Rhabditomorpha</taxon>
        <taxon>Strongyloidea</taxon>
        <taxon>Ancylostomatidae</taxon>
        <taxon>Bunostominae</taxon>
        <taxon>Necator</taxon>
    </lineage>
</organism>
<reference evidence="1 2" key="1">
    <citation type="submission" date="2023-08" db="EMBL/GenBank/DDBJ databases">
        <title>A Necator americanus chromosomal reference genome.</title>
        <authorList>
            <person name="Ilik V."/>
            <person name="Petrzelkova K.J."/>
            <person name="Pardy F."/>
            <person name="Fuh T."/>
            <person name="Niatou-Singa F.S."/>
            <person name="Gouil Q."/>
            <person name="Baker L."/>
            <person name="Ritchie M.E."/>
            <person name="Jex A.R."/>
            <person name="Gazzola D."/>
            <person name="Li H."/>
            <person name="Toshio Fujiwara R."/>
            <person name="Zhan B."/>
            <person name="Aroian R.V."/>
            <person name="Pafco B."/>
            <person name="Schwarz E.M."/>
        </authorList>
    </citation>
    <scope>NUCLEOTIDE SEQUENCE [LARGE SCALE GENOMIC DNA]</scope>
    <source>
        <strain evidence="1 2">Aroian</strain>
        <tissue evidence="1">Whole animal</tissue>
    </source>
</reference>
<gene>
    <name evidence="1" type="primary">Necator_chrI.g198</name>
    <name evidence="1" type="ORF">RB195_004077</name>
</gene>
<accession>A0ABR1BG90</accession>